<dbReference type="GeneID" id="120275975"/>
<dbReference type="RefSeq" id="XP_039138648.1">
    <property type="nucleotide sequence ID" value="XM_039282714.1"/>
</dbReference>
<dbReference type="Proteomes" id="UP001515500">
    <property type="component" value="Chromosome 14"/>
</dbReference>
<accession>A0AB40CK92</accession>
<sequence length="159" mass="19086">MDQHVQVVEFIDDEEILKKKRKKQSLRARYVYGFVFFATNILAWVLRDYGNIVSDELHYLRICRKKEEDCSHSKGVLRVSLGCFIFFSFMFFTTLGTRKLNQIRNSWHSNWWILKLVLYLLSVMVSFLIPDVYIHIYGEIATYRCRVILILHAFLFLIY</sequence>
<dbReference type="InterPro" id="IPR005016">
    <property type="entry name" value="TDE1/TMS"/>
</dbReference>
<dbReference type="Pfam" id="PF03348">
    <property type="entry name" value="Serinc"/>
    <property type="match status" value="1"/>
</dbReference>
<evidence type="ECO:0000256" key="3">
    <source>
        <dbReference type="ARBA" id="ARBA00022692"/>
    </source>
</evidence>
<keyword evidence="4 6" id="KW-1133">Transmembrane helix</keyword>
<evidence type="ECO:0000256" key="1">
    <source>
        <dbReference type="ARBA" id="ARBA00004141"/>
    </source>
</evidence>
<comment type="subcellular location">
    <subcellularLocation>
        <location evidence="1">Membrane</location>
        <topology evidence="1">Multi-pass membrane protein</topology>
    </subcellularLocation>
</comment>
<proteinExistence type="inferred from homology"/>
<dbReference type="AlphaFoldDB" id="A0AB40CK92"/>
<protein>
    <submittedName>
        <fullName evidence="8">Membrane protein TMS1-like</fullName>
    </submittedName>
</protein>
<keyword evidence="7" id="KW-1185">Reference proteome</keyword>
<feature type="transmembrane region" description="Helical" evidence="6">
    <location>
        <begin position="75"/>
        <end position="95"/>
    </location>
</feature>
<gene>
    <name evidence="8" type="primary">LOC120275975</name>
</gene>
<evidence type="ECO:0000256" key="4">
    <source>
        <dbReference type="ARBA" id="ARBA00022989"/>
    </source>
</evidence>
<dbReference type="PANTHER" id="PTHR10383">
    <property type="entry name" value="SERINE INCORPORATOR"/>
    <property type="match status" value="1"/>
</dbReference>
<evidence type="ECO:0000256" key="2">
    <source>
        <dbReference type="ARBA" id="ARBA00006665"/>
    </source>
</evidence>
<feature type="transmembrane region" description="Helical" evidence="6">
    <location>
        <begin position="28"/>
        <end position="46"/>
    </location>
</feature>
<feature type="transmembrane region" description="Helical" evidence="6">
    <location>
        <begin position="116"/>
        <end position="134"/>
    </location>
</feature>
<evidence type="ECO:0000313" key="8">
    <source>
        <dbReference type="RefSeq" id="XP_039138648.1"/>
    </source>
</evidence>
<name>A0AB40CK92_DIOCR</name>
<keyword evidence="5 6" id="KW-0472">Membrane</keyword>
<dbReference type="PANTHER" id="PTHR10383:SF23">
    <property type="entry name" value="SERINC-DOMAIN CONTAINING SERINE AND SPHINGOLIPID BIOSYNTHESIS PROTEIN"/>
    <property type="match status" value="1"/>
</dbReference>
<comment type="similarity">
    <text evidence="2">Belongs to the TDE1 family.</text>
</comment>
<keyword evidence="3 6" id="KW-0812">Transmembrane</keyword>
<reference evidence="8" key="1">
    <citation type="submission" date="2025-08" db="UniProtKB">
        <authorList>
            <consortium name="RefSeq"/>
        </authorList>
    </citation>
    <scope>IDENTIFICATION</scope>
</reference>
<dbReference type="GO" id="GO:0016020">
    <property type="term" value="C:membrane"/>
    <property type="evidence" value="ECO:0007669"/>
    <property type="project" value="UniProtKB-SubCell"/>
</dbReference>
<organism evidence="7 8">
    <name type="scientific">Dioscorea cayennensis subsp. rotundata</name>
    <name type="common">White Guinea yam</name>
    <name type="synonym">Dioscorea rotundata</name>
    <dbReference type="NCBI Taxonomy" id="55577"/>
    <lineage>
        <taxon>Eukaryota</taxon>
        <taxon>Viridiplantae</taxon>
        <taxon>Streptophyta</taxon>
        <taxon>Embryophyta</taxon>
        <taxon>Tracheophyta</taxon>
        <taxon>Spermatophyta</taxon>
        <taxon>Magnoliopsida</taxon>
        <taxon>Liliopsida</taxon>
        <taxon>Dioscoreales</taxon>
        <taxon>Dioscoreaceae</taxon>
        <taxon>Dioscorea</taxon>
    </lineage>
</organism>
<evidence type="ECO:0000313" key="7">
    <source>
        <dbReference type="Proteomes" id="UP001515500"/>
    </source>
</evidence>
<evidence type="ECO:0000256" key="6">
    <source>
        <dbReference type="SAM" id="Phobius"/>
    </source>
</evidence>
<feature type="transmembrane region" description="Helical" evidence="6">
    <location>
        <begin position="140"/>
        <end position="158"/>
    </location>
</feature>
<evidence type="ECO:0000256" key="5">
    <source>
        <dbReference type="ARBA" id="ARBA00023136"/>
    </source>
</evidence>